<evidence type="ECO:0000313" key="2">
    <source>
        <dbReference type="EMBL" id="WVW82565.1"/>
    </source>
</evidence>
<name>A0A1B9GBM3_9TREE</name>
<reference evidence="1" key="1">
    <citation type="submission" date="2013-07" db="EMBL/GenBank/DDBJ databases">
        <title>The Genome Sequence of Cryptococcus bestiolae CBS10118.</title>
        <authorList>
            <consortium name="The Broad Institute Genome Sequencing Platform"/>
            <person name="Cuomo C."/>
            <person name="Litvintseva A."/>
            <person name="Chen Y."/>
            <person name="Heitman J."/>
            <person name="Sun S."/>
            <person name="Springer D."/>
            <person name="Dromer F."/>
            <person name="Young S.K."/>
            <person name="Zeng Q."/>
            <person name="Gargeya S."/>
            <person name="Fitzgerald M."/>
            <person name="Abouelleil A."/>
            <person name="Alvarado L."/>
            <person name="Berlin A.M."/>
            <person name="Chapman S.B."/>
            <person name="Dewar J."/>
            <person name="Goldberg J."/>
            <person name="Griggs A."/>
            <person name="Gujja S."/>
            <person name="Hansen M."/>
            <person name="Howarth C."/>
            <person name="Imamovic A."/>
            <person name="Larimer J."/>
            <person name="McCowan C."/>
            <person name="Murphy C."/>
            <person name="Pearson M."/>
            <person name="Priest M."/>
            <person name="Roberts A."/>
            <person name="Saif S."/>
            <person name="Shea T."/>
            <person name="Sykes S."/>
            <person name="Wortman J."/>
            <person name="Nusbaum C."/>
            <person name="Birren B."/>
        </authorList>
    </citation>
    <scope>NUCLEOTIDE SEQUENCE [LARGE SCALE GENOMIC DNA]</scope>
    <source>
        <strain evidence="1">CBS 10118</strain>
    </source>
</reference>
<dbReference type="EMBL" id="KI894019">
    <property type="protein sequence ID" value="OCF28423.1"/>
    <property type="molecule type" value="Genomic_DNA"/>
</dbReference>
<dbReference type="RefSeq" id="XP_019049493.1">
    <property type="nucleotide sequence ID" value="XM_019189931.1"/>
</dbReference>
<dbReference type="EMBL" id="CP144542">
    <property type="protein sequence ID" value="WVW82565.1"/>
    <property type="molecule type" value="Genomic_DNA"/>
</dbReference>
<gene>
    <name evidence="1" type="ORF">I302_03282</name>
    <name evidence="2" type="ORF">I302_104576</name>
</gene>
<reference evidence="2" key="4">
    <citation type="submission" date="2024-02" db="EMBL/GenBank/DDBJ databases">
        <title>Comparative genomics of Cryptococcus and Kwoniella reveals pathogenesis evolution and contrasting modes of karyotype evolution via chromosome fusion or intercentromeric recombination.</title>
        <authorList>
            <person name="Coelho M.A."/>
            <person name="David-Palma M."/>
            <person name="Shea T."/>
            <person name="Bowers K."/>
            <person name="McGinley-Smith S."/>
            <person name="Mohammad A.W."/>
            <person name="Gnirke A."/>
            <person name="Yurkov A.M."/>
            <person name="Nowrousian M."/>
            <person name="Sun S."/>
            <person name="Cuomo C.A."/>
            <person name="Heitman J."/>
        </authorList>
    </citation>
    <scope>NUCLEOTIDE SEQUENCE</scope>
    <source>
        <strain evidence="2">CBS 10118</strain>
    </source>
</reference>
<reference evidence="1" key="3">
    <citation type="submission" date="2014-01" db="EMBL/GenBank/DDBJ databases">
        <title>Evolution of pathogenesis and genome organization in the Tremellales.</title>
        <authorList>
            <person name="Cuomo C."/>
            <person name="Litvintseva A."/>
            <person name="Heitman J."/>
            <person name="Chen Y."/>
            <person name="Sun S."/>
            <person name="Springer D."/>
            <person name="Dromer F."/>
            <person name="Young S."/>
            <person name="Zeng Q."/>
            <person name="Chapman S."/>
            <person name="Gujja S."/>
            <person name="Saif S."/>
            <person name="Birren B."/>
        </authorList>
    </citation>
    <scope>NUCLEOTIDE SEQUENCE</scope>
    <source>
        <strain evidence="1">CBS 10118</strain>
    </source>
</reference>
<dbReference type="KEGG" id="kbi:30207681"/>
<dbReference type="VEuPathDB" id="FungiDB:I302_03282"/>
<accession>A0A1B9GBM3</accession>
<proteinExistence type="predicted"/>
<dbReference type="AlphaFoldDB" id="A0A1B9GBM3"/>
<reference evidence="2" key="2">
    <citation type="submission" date="2013-07" db="EMBL/GenBank/DDBJ databases">
        <authorList>
            <consortium name="The Broad Institute Genome Sequencing Platform"/>
            <person name="Cuomo C."/>
            <person name="Litvintseva A."/>
            <person name="Chen Y."/>
            <person name="Heitman J."/>
            <person name="Sun S."/>
            <person name="Springer D."/>
            <person name="Dromer F."/>
            <person name="Young S.K."/>
            <person name="Zeng Q."/>
            <person name="Gargeya S."/>
            <person name="Fitzgerald M."/>
            <person name="Abouelleil A."/>
            <person name="Alvarado L."/>
            <person name="Berlin A.M."/>
            <person name="Chapman S.B."/>
            <person name="Dewar J."/>
            <person name="Goldberg J."/>
            <person name="Griggs A."/>
            <person name="Gujja S."/>
            <person name="Hansen M."/>
            <person name="Howarth C."/>
            <person name="Imamovic A."/>
            <person name="Larimer J."/>
            <person name="McCowan C."/>
            <person name="Murphy C."/>
            <person name="Pearson M."/>
            <person name="Priest M."/>
            <person name="Roberts A."/>
            <person name="Saif S."/>
            <person name="Shea T."/>
            <person name="Sykes S."/>
            <person name="Wortman J."/>
            <person name="Nusbaum C."/>
            <person name="Birren B."/>
        </authorList>
    </citation>
    <scope>NUCLEOTIDE SEQUENCE</scope>
    <source>
        <strain evidence="2">CBS 10118</strain>
    </source>
</reference>
<protein>
    <submittedName>
        <fullName evidence="1">Uncharacterized protein</fullName>
    </submittedName>
</protein>
<evidence type="ECO:0000313" key="3">
    <source>
        <dbReference type="Proteomes" id="UP000092730"/>
    </source>
</evidence>
<dbReference type="GeneID" id="30207681"/>
<organism evidence="1">
    <name type="scientific">Kwoniella bestiolae CBS 10118</name>
    <dbReference type="NCBI Taxonomy" id="1296100"/>
    <lineage>
        <taxon>Eukaryota</taxon>
        <taxon>Fungi</taxon>
        <taxon>Dikarya</taxon>
        <taxon>Basidiomycota</taxon>
        <taxon>Agaricomycotina</taxon>
        <taxon>Tremellomycetes</taxon>
        <taxon>Tremellales</taxon>
        <taxon>Cryptococcaceae</taxon>
        <taxon>Kwoniella</taxon>
    </lineage>
</organism>
<keyword evidence="3" id="KW-1185">Reference proteome</keyword>
<evidence type="ECO:0000313" key="1">
    <source>
        <dbReference type="EMBL" id="OCF28423.1"/>
    </source>
</evidence>
<sequence length="199" mass="21503">MATFGNSFAGGNNPITHEIVATRSEEGIQYFATVQDNPSKIIEAGWRELREPDPTSMSFEESSNTNIIVKSSNGGVTQLKDLSEKQIATVVSSFVGNVVKELNRPDKSWQESSCVGQPWKGNNLGNQGAIATALAKSTVEAMSKDVIENEIKRSGTDTEIIKYFDFLASMDALGDADVIKRGDGDTTVEFGRPAYIAMG</sequence>
<dbReference type="Proteomes" id="UP000092730">
    <property type="component" value="Chromosome 2"/>
</dbReference>